<accession>A0A915PZP8</accession>
<name>A0A915PZP8_9BILA</name>
<reference evidence="2" key="1">
    <citation type="submission" date="2022-11" db="UniProtKB">
        <authorList>
            <consortium name="WormBaseParasite"/>
        </authorList>
    </citation>
    <scope>IDENTIFICATION</scope>
</reference>
<protein>
    <submittedName>
        <fullName evidence="2">Uncharacterized protein</fullName>
    </submittedName>
</protein>
<evidence type="ECO:0000313" key="2">
    <source>
        <dbReference type="WBParaSite" id="sdigi.contig4.g528.t1"/>
    </source>
</evidence>
<organism evidence="1 2">
    <name type="scientific">Setaria digitata</name>
    <dbReference type="NCBI Taxonomy" id="48799"/>
    <lineage>
        <taxon>Eukaryota</taxon>
        <taxon>Metazoa</taxon>
        <taxon>Ecdysozoa</taxon>
        <taxon>Nematoda</taxon>
        <taxon>Chromadorea</taxon>
        <taxon>Rhabditida</taxon>
        <taxon>Spirurina</taxon>
        <taxon>Spiruromorpha</taxon>
        <taxon>Filarioidea</taxon>
        <taxon>Setariidae</taxon>
        <taxon>Setaria</taxon>
    </lineage>
</organism>
<dbReference type="WBParaSite" id="sdigi.contig4.g528.t1">
    <property type="protein sequence ID" value="sdigi.contig4.g528.t1"/>
    <property type="gene ID" value="sdigi.contig4.g528"/>
</dbReference>
<dbReference type="AlphaFoldDB" id="A0A915PZP8"/>
<keyword evidence="1" id="KW-1185">Reference proteome</keyword>
<proteinExistence type="predicted"/>
<sequence>MGEELEEFEFRDWEIMDDHSPEWWTCGCETVEYLLRQATDAA</sequence>
<evidence type="ECO:0000313" key="1">
    <source>
        <dbReference type="Proteomes" id="UP000887581"/>
    </source>
</evidence>
<dbReference type="Proteomes" id="UP000887581">
    <property type="component" value="Unplaced"/>
</dbReference>